<dbReference type="InterPro" id="IPR058163">
    <property type="entry name" value="LysR-type_TF_proteobact-type"/>
</dbReference>
<protein>
    <submittedName>
        <fullName evidence="6">LysR family transcriptional regulator</fullName>
    </submittedName>
</protein>
<dbReference type="Proteomes" id="UP000006786">
    <property type="component" value="Unassembled WGS sequence"/>
</dbReference>
<dbReference type="PATRIC" id="fig|391937.3.peg.3656"/>
<sequence>MQENAHLPLPALRAFEATARLNSFTKAAEELAMTQAAVSYQVKKLETFLNVTLFRRAGRHIHLTPVGEELAASLSTALATMRSACALASRQGAQRLRITALPTVASNWLVPRLGRFQKTYPGYRIELNSSTDSADLRMGGFDVAVRSGNGVWAGCTSKFLFPNLYTVVTGPEMHDALQAPRDLLALPLFGRLNWWKAWLPAAGVRDDEMAGIASTDLGTQQSEVTAALKQGGAAIVTPGFFADEIASDRLRIPFDLSLEQAGGYWLAYREGASRLPNIKRFRDWILDEARTSPDGRTEG</sequence>
<keyword evidence="2" id="KW-0805">Transcription regulation</keyword>
<organism evidence="6 7">
    <name type="scientific">Nitratireductor pacificus pht-3B</name>
    <dbReference type="NCBI Taxonomy" id="391937"/>
    <lineage>
        <taxon>Bacteria</taxon>
        <taxon>Pseudomonadati</taxon>
        <taxon>Pseudomonadota</taxon>
        <taxon>Alphaproteobacteria</taxon>
        <taxon>Hyphomicrobiales</taxon>
        <taxon>Phyllobacteriaceae</taxon>
        <taxon>Nitratireductor</taxon>
    </lineage>
</organism>
<evidence type="ECO:0000313" key="7">
    <source>
        <dbReference type="Proteomes" id="UP000006786"/>
    </source>
</evidence>
<keyword evidence="4" id="KW-0804">Transcription</keyword>
<dbReference type="AlphaFoldDB" id="K2MJX8"/>
<comment type="caution">
    <text evidence="6">The sequence shown here is derived from an EMBL/GenBank/DDBJ whole genome shotgun (WGS) entry which is preliminary data.</text>
</comment>
<dbReference type="InterPro" id="IPR036390">
    <property type="entry name" value="WH_DNA-bd_sf"/>
</dbReference>
<evidence type="ECO:0000256" key="2">
    <source>
        <dbReference type="ARBA" id="ARBA00023015"/>
    </source>
</evidence>
<dbReference type="OrthoDB" id="9807765at2"/>
<dbReference type="InterPro" id="IPR036388">
    <property type="entry name" value="WH-like_DNA-bd_sf"/>
</dbReference>
<accession>K2MJX8</accession>
<evidence type="ECO:0000256" key="3">
    <source>
        <dbReference type="ARBA" id="ARBA00023125"/>
    </source>
</evidence>
<dbReference type="STRING" id="391937.NA2_17791"/>
<dbReference type="GO" id="GO:0006351">
    <property type="term" value="P:DNA-templated transcription"/>
    <property type="evidence" value="ECO:0007669"/>
    <property type="project" value="TreeGrafter"/>
</dbReference>
<evidence type="ECO:0000256" key="1">
    <source>
        <dbReference type="ARBA" id="ARBA00009437"/>
    </source>
</evidence>
<dbReference type="PANTHER" id="PTHR30537">
    <property type="entry name" value="HTH-TYPE TRANSCRIPTIONAL REGULATOR"/>
    <property type="match status" value="1"/>
</dbReference>
<dbReference type="PRINTS" id="PR00039">
    <property type="entry name" value="HTHLYSR"/>
</dbReference>
<comment type="similarity">
    <text evidence="1">Belongs to the LysR transcriptional regulatory family.</text>
</comment>
<dbReference type="GO" id="GO:0043565">
    <property type="term" value="F:sequence-specific DNA binding"/>
    <property type="evidence" value="ECO:0007669"/>
    <property type="project" value="TreeGrafter"/>
</dbReference>
<evidence type="ECO:0000256" key="4">
    <source>
        <dbReference type="ARBA" id="ARBA00023163"/>
    </source>
</evidence>
<dbReference type="SUPFAM" id="SSF46785">
    <property type="entry name" value="Winged helix' DNA-binding domain"/>
    <property type="match status" value="1"/>
</dbReference>
<reference evidence="6 7" key="1">
    <citation type="journal article" date="2012" name="J. Bacteriol.">
        <title>Genome Sequence of Nitratireductor pacificus Type Strain pht-3B.</title>
        <authorList>
            <person name="Lai Q."/>
            <person name="Li G."/>
            <person name="Shao Z."/>
        </authorList>
    </citation>
    <scope>NUCLEOTIDE SEQUENCE [LARGE SCALE GENOMIC DNA]</scope>
    <source>
        <strain evidence="7">pht-3B</strain>
    </source>
</reference>
<dbReference type="eggNOG" id="COG0583">
    <property type="taxonomic scope" value="Bacteria"/>
</dbReference>
<dbReference type="InterPro" id="IPR005119">
    <property type="entry name" value="LysR_subst-bd"/>
</dbReference>
<dbReference type="EMBL" id="AMRM01000023">
    <property type="protein sequence ID" value="EKF17507.1"/>
    <property type="molecule type" value="Genomic_DNA"/>
</dbReference>
<dbReference type="PANTHER" id="PTHR30537:SF26">
    <property type="entry name" value="GLYCINE CLEAVAGE SYSTEM TRANSCRIPTIONAL ACTIVATOR"/>
    <property type="match status" value="1"/>
</dbReference>
<dbReference type="RefSeq" id="WP_008598498.1">
    <property type="nucleotide sequence ID" value="NZ_AMRM01000023.1"/>
</dbReference>
<proteinExistence type="inferred from homology"/>
<evidence type="ECO:0000259" key="5">
    <source>
        <dbReference type="PROSITE" id="PS50931"/>
    </source>
</evidence>
<dbReference type="Pfam" id="PF00126">
    <property type="entry name" value="HTH_1"/>
    <property type="match status" value="1"/>
</dbReference>
<dbReference type="Pfam" id="PF03466">
    <property type="entry name" value="LysR_substrate"/>
    <property type="match status" value="1"/>
</dbReference>
<dbReference type="Gene3D" id="3.40.190.10">
    <property type="entry name" value="Periplasmic binding protein-like II"/>
    <property type="match status" value="2"/>
</dbReference>
<dbReference type="Gene3D" id="1.10.10.10">
    <property type="entry name" value="Winged helix-like DNA-binding domain superfamily/Winged helix DNA-binding domain"/>
    <property type="match status" value="1"/>
</dbReference>
<dbReference type="InterPro" id="IPR000847">
    <property type="entry name" value="LysR_HTH_N"/>
</dbReference>
<gene>
    <name evidence="6" type="ORF">NA2_17791</name>
</gene>
<keyword evidence="7" id="KW-1185">Reference proteome</keyword>
<name>K2MJX8_9HYPH</name>
<dbReference type="CDD" id="cd08432">
    <property type="entry name" value="PBP2_GcdR_TrpI_HvrB_AmpR_like"/>
    <property type="match status" value="1"/>
</dbReference>
<evidence type="ECO:0000313" key="6">
    <source>
        <dbReference type="EMBL" id="EKF17507.1"/>
    </source>
</evidence>
<dbReference type="PROSITE" id="PS50931">
    <property type="entry name" value="HTH_LYSR"/>
    <property type="match status" value="1"/>
</dbReference>
<keyword evidence="3" id="KW-0238">DNA-binding</keyword>
<dbReference type="FunFam" id="1.10.10.10:FF:000001">
    <property type="entry name" value="LysR family transcriptional regulator"/>
    <property type="match status" value="1"/>
</dbReference>
<dbReference type="GO" id="GO:0003700">
    <property type="term" value="F:DNA-binding transcription factor activity"/>
    <property type="evidence" value="ECO:0007669"/>
    <property type="project" value="InterPro"/>
</dbReference>
<dbReference type="SUPFAM" id="SSF53850">
    <property type="entry name" value="Periplasmic binding protein-like II"/>
    <property type="match status" value="1"/>
</dbReference>
<feature type="domain" description="HTH lysR-type" evidence="5">
    <location>
        <begin position="7"/>
        <end position="64"/>
    </location>
</feature>